<dbReference type="PANTHER" id="PTHR13833">
    <property type="match status" value="1"/>
</dbReference>
<comment type="caution">
    <text evidence="2">The sequence shown here is derived from an EMBL/GenBank/DDBJ whole genome shotgun (WGS) entry which is preliminary data.</text>
</comment>
<proteinExistence type="predicted"/>
<reference evidence="2 3" key="1">
    <citation type="journal article" date="2024" name="Plant Biotechnol. J.">
        <title>Dendrobium thyrsiflorum genome and its molecular insights into genes involved in important horticultural traits.</title>
        <authorList>
            <person name="Chen B."/>
            <person name="Wang J.Y."/>
            <person name="Zheng P.J."/>
            <person name="Li K.L."/>
            <person name="Liang Y.M."/>
            <person name="Chen X.F."/>
            <person name="Zhang C."/>
            <person name="Zhao X."/>
            <person name="He X."/>
            <person name="Zhang G.Q."/>
            <person name="Liu Z.J."/>
            <person name="Xu Q."/>
        </authorList>
    </citation>
    <scope>NUCLEOTIDE SEQUENCE [LARGE SCALE GENOMIC DNA]</scope>
    <source>
        <strain evidence="2">GZMU011</strain>
    </source>
</reference>
<dbReference type="Proteomes" id="UP001552299">
    <property type="component" value="Unassembled WGS sequence"/>
</dbReference>
<name>A0ABD0UCU7_DENTH</name>
<evidence type="ECO:0008006" key="4">
    <source>
        <dbReference type="Google" id="ProtNLM"/>
    </source>
</evidence>
<accession>A0ABD0UCU7</accession>
<keyword evidence="3" id="KW-1185">Reference proteome</keyword>
<dbReference type="EMBL" id="JANQDX010000017">
    <property type="protein sequence ID" value="KAL0908038.1"/>
    <property type="molecule type" value="Genomic_DNA"/>
</dbReference>
<organism evidence="2 3">
    <name type="scientific">Dendrobium thyrsiflorum</name>
    <name type="common">Pinecone-like raceme dendrobium</name>
    <name type="synonym">Orchid</name>
    <dbReference type="NCBI Taxonomy" id="117978"/>
    <lineage>
        <taxon>Eukaryota</taxon>
        <taxon>Viridiplantae</taxon>
        <taxon>Streptophyta</taxon>
        <taxon>Embryophyta</taxon>
        <taxon>Tracheophyta</taxon>
        <taxon>Spermatophyta</taxon>
        <taxon>Magnoliopsida</taxon>
        <taxon>Liliopsida</taxon>
        <taxon>Asparagales</taxon>
        <taxon>Orchidaceae</taxon>
        <taxon>Epidendroideae</taxon>
        <taxon>Malaxideae</taxon>
        <taxon>Dendrobiinae</taxon>
        <taxon>Dendrobium</taxon>
    </lineage>
</organism>
<evidence type="ECO:0000313" key="3">
    <source>
        <dbReference type="Proteomes" id="UP001552299"/>
    </source>
</evidence>
<dbReference type="PANTHER" id="PTHR13833:SF73">
    <property type="entry name" value="NHL DOMAIN-CONTAINING PROTEIN"/>
    <property type="match status" value="1"/>
</dbReference>
<evidence type="ECO:0000313" key="2">
    <source>
        <dbReference type="EMBL" id="KAL0908038.1"/>
    </source>
</evidence>
<feature type="signal peptide" evidence="1">
    <location>
        <begin position="1"/>
        <end position="18"/>
    </location>
</feature>
<protein>
    <recommendedName>
        <fullName evidence="4">Strictosidine synthase</fullName>
    </recommendedName>
</protein>
<dbReference type="AlphaFoldDB" id="A0ABD0UCU7"/>
<gene>
    <name evidence="2" type="ORF">M5K25_022503</name>
</gene>
<evidence type="ECO:0000256" key="1">
    <source>
        <dbReference type="SAM" id="SignalP"/>
    </source>
</evidence>
<feature type="chain" id="PRO_5044794986" description="Strictosidine synthase" evidence="1">
    <location>
        <begin position="19"/>
        <end position="122"/>
    </location>
</feature>
<keyword evidence="1" id="KW-0732">Signal</keyword>
<sequence length="122" mass="13518">MRGSLLFLMLLFPLSITAVLVKHPKNFSPVLKWPRTSPKAVETDGDATLFENGYFVETVVNGNKLGIVTYTRRVSPEGELFAVDSENNNIVKITPPLSQYSRARLFAGSFQGYSGHIDDKPS</sequence>